<dbReference type="SUPFAM" id="SSF55469">
    <property type="entry name" value="FMN-dependent nitroreductase-like"/>
    <property type="match status" value="1"/>
</dbReference>
<name>A0A060NJC9_9BURK</name>
<evidence type="ECO:0000256" key="3">
    <source>
        <dbReference type="ARBA" id="ARBA00022643"/>
    </source>
</evidence>
<dbReference type="GO" id="GO:0016491">
    <property type="term" value="F:oxidoreductase activity"/>
    <property type="evidence" value="ECO:0007669"/>
    <property type="project" value="UniProtKB-UniRule"/>
</dbReference>
<dbReference type="STRING" id="1458426.SMCB_0108"/>
<feature type="domain" description="Nitroreductase" evidence="9">
    <location>
        <begin position="18"/>
        <end position="180"/>
    </location>
</feature>
<dbReference type="PANTHER" id="PTHR43821:SF1">
    <property type="entry name" value="NAD(P)H NITROREDUCTASE YDJA-RELATED"/>
    <property type="match status" value="1"/>
</dbReference>
<accession>A0A060NJC9</accession>
<dbReference type="InterPro" id="IPR052530">
    <property type="entry name" value="NAD(P)H_nitroreductase"/>
</dbReference>
<dbReference type="Pfam" id="PF00881">
    <property type="entry name" value="Nitroreductase"/>
    <property type="match status" value="1"/>
</dbReference>
<dbReference type="InterPro" id="IPR026021">
    <property type="entry name" value="YdjA-like"/>
</dbReference>
<organism evidence="10 11">
    <name type="scientific">Serpentinimonas maccroryi</name>
    <dbReference type="NCBI Taxonomy" id="1458426"/>
    <lineage>
        <taxon>Bacteria</taxon>
        <taxon>Pseudomonadati</taxon>
        <taxon>Pseudomonadota</taxon>
        <taxon>Betaproteobacteria</taxon>
        <taxon>Burkholderiales</taxon>
        <taxon>Comamonadaceae</taxon>
        <taxon>Serpentinimonas</taxon>
    </lineage>
</organism>
<evidence type="ECO:0000259" key="9">
    <source>
        <dbReference type="Pfam" id="PF00881"/>
    </source>
</evidence>
<keyword evidence="2 7" id="KW-0285">Flavoprotein</keyword>
<proteinExistence type="inferred from homology"/>
<evidence type="ECO:0000256" key="8">
    <source>
        <dbReference type="PIRSR" id="PIRSR000232-1"/>
    </source>
</evidence>
<dbReference type="RefSeq" id="WP_045534294.1">
    <property type="nucleotide sequence ID" value="NZ_AP014569.1"/>
</dbReference>
<evidence type="ECO:0000256" key="2">
    <source>
        <dbReference type="ARBA" id="ARBA00022630"/>
    </source>
</evidence>
<sequence length="206" mass="21865">MQDRTASDHGHWAQALIQGRHSTSPRRLCAPGPDAAQQQLILAAAAAGPDHGRILPWRLIEVPLAQRARLGAAFAAALLERDPQASAEQLAQAADKAQRAPWLLLALLRLNAAGAEIPQIPDHERLLSAGAALQNMLLQASALGLGSSLTSGQALQSAPLRRLFGLADDEMALCFVNIGHVVQPRAVRERPAVDAYFSRLAAPTPS</sequence>
<dbReference type="Gene3D" id="3.40.109.10">
    <property type="entry name" value="NADH Oxidase"/>
    <property type="match status" value="1"/>
</dbReference>
<dbReference type="InterPro" id="IPR029479">
    <property type="entry name" value="Nitroreductase"/>
</dbReference>
<evidence type="ECO:0000256" key="6">
    <source>
        <dbReference type="ARBA" id="ARBA00023027"/>
    </source>
</evidence>
<dbReference type="EMBL" id="AP014569">
    <property type="protein sequence ID" value="BAO82336.1"/>
    <property type="molecule type" value="Genomic_DNA"/>
</dbReference>
<protein>
    <recommendedName>
        <fullName evidence="7">Putative NAD(P)H nitroreductase</fullName>
        <ecNumber evidence="7">1.-.-.-</ecNumber>
    </recommendedName>
</protein>
<comment type="cofactor">
    <cofactor evidence="8">
        <name>FMN</name>
        <dbReference type="ChEBI" id="CHEBI:58210"/>
    </cofactor>
    <text evidence="8">Binds 1 FMN per subunit.</text>
</comment>
<evidence type="ECO:0000256" key="4">
    <source>
        <dbReference type="ARBA" id="ARBA00022857"/>
    </source>
</evidence>
<reference evidence="10 11" key="1">
    <citation type="journal article" date="2014" name="Nat. Commun.">
        <title>Physiological and genomic features of highly alkaliphilic hydrogen-utilizing Betaproteobacteria from a continental serpentinizing site.</title>
        <authorList>
            <person name="Suzuki S."/>
            <person name="Kuenen J.G."/>
            <person name="Schipper K."/>
            <person name="van der Velde S."/>
            <person name="Ishii S."/>
            <person name="Wu A."/>
            <person name="Sorokin D.Y."/>
            <person name="Tenney A."/>
            <person name="Meng X.Y."/>
            <person name="Morrill P.L."/>
            <person name="Kamagata Y."/>
            <person name="Muyzer G."/>
            <person name="Nealson K.H."/>
        </authorList>
    </citation>
    <scope>NUCLEOTIDE SEQUENCE [LARGE SCALE GENOMIC DNA]</scope>
    <source>
        <strain evidence="10 11">B1</strain>
    </source>
</reference>
<evidence type="ECO:0000313" key="11">
    <source>
        <dbReference type="Proteomes" id="UP000066014"/>
    </source>
</evidence>
<keyword evidence="11" id="KW-1185">Reference proteome</keyword>
<evidence type="ECO:0000256" key="1">
    <source>
        <dbReference type="ARBA" id="ARBA00007118"/>
    </source>
</evidence>
<dbReference type="OrthoDB" id="9804207at2"/>
<keyword evidence="5 7" id="KW-0560">Oxidoreductase</keyword>
<dbReference type="PANTHER" id="PTHR43821">
    <property type="entry name" value="NAD(P)H NITROREDUCTASE YDJA-RELATED"/>
    <property type="match status" value="1"/>
</dbReference>
<comment type="similarity">
    <text evidence="1 7">Belongs to the nitroreductase family.</text>
</comment>
<keyword evidence="3 7" id="KW-0288">FMN</keyword>
<evidence type="ECO:0000256" key="7">
    <source>
        <dbReference type="PIRNR" id="PIRNR000232"/>
    </source>
</evidence>
<gene>
    <name evidence="10" type="ORF">SMCB_0108</name>
</gene>
<dbReference type="HOGENOM" id="CLU_070764_5_0_4"/>
<keyword evidence="4 7" id="KW-0521">NADP</keyword>
<dbReference type="EC" id="1.-.-.-" evidence="7"/>
<dbReference type="Proteomes" id="UP000066014">
    <property type="component" value="Chromosome"/>
</dbReference>
<evidence type="ECO:0000256" key="5">
    <source>
        <dbReference type="ARBA" id="ARBA00023002"/>
    </source>
</evidence>
<keyword evidence="6 7" id="KW-0520">NAD</keyword>
<feature type="binding site" description="in other chain" evidence="8">
    <location>
        <begin position="149"/>
        <end position="151"/>
    </location>
    <ligand>
        <name>FMN</name>
        <dbReference type="ChEBI" id="CHEBI:58210"/>
        <note>ligand shared between dimeric partners</note>
    </ligand>
</feature>
<feature type="binding site" evidence="8">
    <location>
        <position position="51"/>
    </location>
    <ligand>
        <name>FMN</name>
        <dbReference type="ChEBI" id="CHEBI:58210"/>
        <note>ligand shared between dimeric partners</note>
    </ligand>
</feature>
<dbReference type="AlphaFoldDB" id="A0A060NJC9"/>
<evidence type="ECO:0000313" key="10">
    <source>
        <dbReference type="EMBL" id="BAO82336.1"/>
    </source>
</evidence>
<dbReference type="PIRSF" id="PIRSF000232">
    <property type="entry name" value="YdjA"/>
    <property type="match status" value="1"/>
</dbReference>
<dbReference type="KEGG" id="cbab:SMCB_0108"/>
<dbReference type="InterPro" id="IPR000415">
    <property type="entry name" value="Nitroreductase-like"/>
</dbReference>
<feature type="binding site" description="in other chain" evidence="8">
    <location>
        <begin position="20"/>
        <end position="22"/>
    </location>
    <ligand>
        <name>FMN</name>
        <dbReference type="ChEBI" id="CHEBI:58210"/>
        <note>ligand shared between dimeric partners</note>
    </ligand>
</feature>